<feature type="region of interest" description="Disordered" evidence="1">
    <location>
        <begin position="147"/>
        <end position="181"/>
    </location>
</feature>
<proteinExistence type="predicted"/>
<evidence type="ECO:0000256" key="1">
    <source>
        <dbReference type="SAM" id="MobiDB-lite"/>
    </source>
</evidence>
<gene>
    <name evidence="4" type="ORF">CMC5_083970</name>
</gene>
<protein>
    <recommendedName>
        <fullName evidence="3">Extensin-like C-terminal domain-containing protein</fullName>
    </recommendedName>
</protein>
<feature type="domain" description="Extensin-like C-terminal" evidence="3">
    <location>
        <begin position="542"/>
        <end position="626"/>
    </location>
</feature>
<feature type="compositionally biased region" description="Low complexity" evidence="1">
    <location>
        <begin position="292"/>
        <end position="305"/>
    </location>
</feature>
<dbReference type="InterPro" id="IPR009683">
    <property type="entry name" value="Extensin-like_C"/>
</dbReference>
<keyword evidence="5" id="KW-1185">Reference proteome</keyword>
<dbReference type="EMBL" id="CP012159">
    <property type="protein sequence ID" value="AKT44157.1"/>
    <property type="molecule type" value="Genomic_DNA"/>
</dbReference>
<evidence type="ECO:0000313" key="4">
    <source>
        <dbReference type="EMBL" id="AKT44157.1"/>
    </source>
</evidence>
<feature type="compositionally biased region" description="Basic and acidic residues" evidence="1">
    <location>
        <begin position="335"/>
        <end position="416"/>
    </location>
</feature>
<name>A0A0K1EU34_CHOCO</name>
<dbReference type="Proteomes" id="UP000067626">
    <property type="component" value="Chromosome"/>
</dbReference>
<dbReference type="KEGG" id="ccro:CMC5_083970"/>
<keyword evidence="2" id="KW-0732">Signal</keyword>
<dbReference type="Pfam" id="PF06904">
    <property type="entry name" value="Extensin-like_C"/>
    <property type="match status" value="1"/>
</dbReference>
<feature type="compositionally biased region" description="Low complexity" evidence="1">
    <location>
        <begin position="196"/>
        <end position="229"/>
    </location>
</feature>
<dbReference type="STRING" id="52.CMC5_083970"/>
<evidence type="ECO:0000313" key="5">
    <source>
        <dbReference type="Proteomes" id="UP000067626"/>
    </source>
</evidence>
<evidence type="ECO:0000259" key="3">
    <source>
        <dbReference type="Pfam" id="PF06904"/>
    </source>
</evidence>
<sequence length="635" mass="65657">MQFFRLRPSAAALTATLALATSMLRPTPASAASPFLVVPDPAVVEASPAYRYANMSNEEAFAELDRRQIGYQLVEHAPGVRAPIRLTDRLHGVYIHSSLPAEQRATTMFEILDARLALALDDFAEVLERHDIDEVVHYTMYRPNVAPPGQASHASVKASSPAPLATQAAPSGAGSTAGASTPNQGNVVVAGAAKAGAPSAPKSGASAPLKANPAAKGPAGSAPSGSVLPTKPRGSRKAAPGAVKRPATPGKKSEVPSNTSPSGGATSSRSPSAAEHEHHVCGPLAEEGVLDAPSGSARAAKSASKPSKKAKVGSTQRSRSAQSAKAPASAAPTEATREPETKEAPSSEKAAPRKAETPTLASEKEPAKKAEAPKAPGEKEHAKKAEASTPSSEKEHAKKAEAPKAPSEKEHAKKAEASAPSSEKLAAKKAEATTPSSEKQVAKKAETSTPSSEKQAAKKAEAASPSPSPEAEKGSATPKAPAAQSTASAAPKADDPTPAPQDAPVTNEAAAPEKATMVANKVPAQPAPAARPRPKWAPPGTRHPAGLAIDVGALRKRDGTWLRVANHFHGRRGERTCGATARVPERSEAQELRAIACEAMDLGIFTYTLTPNYDVAHEDHFHMEIKPGVRWFLVH</sequence>
<organism evidence="4 5">
    <name type="scientific">Chondromyces crocatus</name>
    <dbReference type="NCBI Taxonomy" id="52"/>
    <lineage>
        <taxon>Bacteria</taxon>
        <taxon>Pseudomonadati</taxon>
        <taxon>Myxococcota</taxon>
        <taxon>Polyangia</taxon>
        <taxon>Polyangiales</taxon>
        <taxon>Polyangiaceae</taxon>
        <taxon>Chondromyces</taxon>
    </lineage>
</organism>
<evidence type="ECO:0000256" key="2">
    <source>
        <dbReference type="SAM" id="SignalP"/>
    </source>
</evidence>
<accession>A0A0K1EU34</accession>
<dbReference type="AlphaFoldDB" id="A0A0K1EU34"/>
<feature type="signal peptide" evidence="2">
    <location>
        <begin position="1"/>
        <end position="31"/>
    </location>
</feature>
<feature type="compositionally biased region" description="Low complexity" evidence="1">
    <location>
        <begin position="474"/>
        <end position="491"/>
    </location>
</feature>
<feature type="compositionally biased region" description="Low complexity" evidence="1">
    <location>
        <begin position="312"/>
        <end position="334"/>
    </location>
</feature>
<dbReference type="RefSeq" id="WP_050435541.1">
    <property type="nucleotide sequence ID" value="NZ_CP012159.1"/>
</dbReference>
<dbReference type="OrthoDB" id="5496523at2"/>
<reference evidence="4 5" key="1">
    <citation type="submission" date="2015-07" db="EMBL/GenBank/DDBJ databases">
        <title>Genome analysis of myxobacterium Chondromyces crocatus Cm c5 reveals a high potential for natural compound synthesis and the genetic basis for the loss of fruiting body formation.</title>
        <authorList>
            <person name="Zaburannyi N."/>
            <person name="Bunk B."/>
            <person name="Maier J."/>
            <person name="Overmann J."/>
            <person name="Mueller R."/>
        </authorList>
    </citation>
    <scope>NUCLEOTIDE SEQUENCE [LARGE SCALE GENOMIC DNA]</scope>
    <source>
        <strain evidence="4 5">Cm c5</strain>
    </source>
</reference>
<feature type="compositionally biased region" description="Low complexity" evidence="1">
    <location>
        <begin position="165"/>
        <end position="181"/>
    </location>
</feature>
<feature type="compositionally biased region" description="Polar residues" evidence="1">
    <location>
        <begin position="255"/>
        <end position="271"/>
    </location>
</feature>
<feature type="region of interest" description="Disordered" evidence="1">
    <location>
        <begin position="196"/>
        <end position="543"/>
    </location>
</feature>
<feature type="compositionally biased region" description="Pro residues" evidence="1">
    <location>
        <begin position="525"/>
        <end position="537"/>
    </location>
</feature>
<feature type="chain" id="PRO_5005459997" description="Extensin-like C-terminal domain-containing protein" evidence="2">
    <location>
        <begin position="32"/>
        <end position="635"/>
    </location>
</feature>